<evidence type="ECO:0000313" key="3">
    <source>
        <dbReference type="Proteomes" id="UP000683360"/>
    </source>
</evidence>
<dbReference type="GO" id="GO:0032259">
    <property type="term" value="P:methylation"/>
    <property type="evidence" value="ECO:0007669"/>
    <property type="project" value="UniProtKB-KW"/>
</dbReference>
<dbReference type="GO" id="GO:0009007">
    <property type="term" value="F:site-specific DNA-methyltransferase (adenine-specific) activity"/>
    <property type="evidence" value="ECO:0007669"/>
    <property type="project" value="UniProtKB-EC"/>
</dbReference>
<name>A0A8S3UDH6_MYTED</name>
<dbReference type="OrthoDB" id="61116at2759"/>
<sequence length="559" mass="64773">MAIMYQNMYGWILDHWQLTADSFKDVDSEDSTVTNFSYKKDMFEINSQFIMDSQFESKIRVQERVEDTIVNQVILHAYKTLLDGSKDMKLFRDLGKSLDNNVAARKIAANSGPGDKLRELCYTDINDLDIETVTLKSHGVYDNLCNKLVKNCSNSPIKVKIKDDFYLLPAECSFIMGDTVNLKYFTKILGRNEFDFILLDPPWENKSVKRKKQYWTLDNEELFKIPVPELSAPGCVIGVWVTNKMKHKDFVIQELFPFWNVDFITTWYWIKVTKTGSTVLDIMSEHKKPYEILILGKCKHTEMKDVSDEKIDSNTEEEHTKNDICKNMKCKENLSEKISSKSLDGICNERTILPASLNNDNLPLEMTMMSVPSSIHSMKIPLQDIMKPYLPETPNCLEIFARNLTPGWCCYGNETDGQCALDLNLHFYTNNELSQRDTGLRGTQIFLLKSKFMDFNTTLNQRHTYTYTNSDVLKKIYEINGFKHSFLWKIRERYETRTNVYHISLEGNTLINMVIFQLCFLTTDATGKLLMLIECKSIRMSAAYNKSGLNELFEFVHIG</sequence>
<gene>
    <name evidence="2" type="ORF">MEDL_55953</name>
</gene>
<organism evidence="2 3">
    <name type="scientific">Mytilus edulis</name>
    <name type="common">Blue mussel</name>
    <dbReference type="NCBI Taxonomy" id="6550"/>
    <lineage>
        <taxon>Eukaryota</taxon>
        <taxon>Metazoa</taxon>
        <taxon>Spiralia</taxon>
        <taxon>Lophotrochozoa</taxon>
        <taxon>Mollusca</taxon>
        <taxon>Bivalvia</taxon>
        <taxon>Autobranchia</taxon>
        <taxon>Pteriomorphia</taxon>
        <taxon>Mytilida</taxon>
        <taxon>Mytiloidea</taxon>
        <taxon>Mytilidae</taxon>
        <taxon>Mytilinae</taxon>
        <taxon>Mytilus</taxon>
    </lineage>
</organism>
<comment type="similarity">
    <text evidence="1">Belongs to the MT-A70-like family.</text>
</comment>
<dbReference type="EMBL" id="CAJPWZ010002718">
    <property type="protein sequence ID" value="CAG2243877.1"/>
    <property type="molecule type" value="Genomic_DNA"/>
</dbReference>
<dbReference type="SUPFAM" id="SSF53335">
    <property type="entry name" value="S-adenosyl-L-methionine-dependent methyltransferases"/>
    <property type="match status" value="1"/>
</dbReference>
<protein>
    <submittedName>
        <fullName evidence="2">METTL4</fullName>
        <ecNumber evidence="2">2.1.1.72</ecNumber>
    </submittedName>
</protein>
<dbReference type="GO" id="GO:0005634">
    <property type="term" value="C:nucleus"/>
    <property type="evidence" value="ECO:0007669"/>
    <property type="project" value="TreeGrafter"/>
</dbReference>
<dbReference type="InterPro" id="IPR002052">
    <property type="entry name" value="DNA_methylase_N6_adenine_CS"/>
</dbReference>
<keyword evidence="2" id="KW-0808">Transferase</keyword>
<keyword evidence="3" id="KW-1185">Reference proteome</keyword>
<dbReference type="PANTHER" id="PTHR12829:SF4">
    <property type="entry name" value="N(6)-ADENINE-SPECIFIC METHYLTRANSFERASE METTL4"/>
    <property type="match status" value="1"/>
</dbReference>
<keyword evidence="2" id="KW-0489">Methyltransferase</keyword>
<dbReference type="Pfam" id="PF05063">
    <property type="entry name" value="MT-A70"/>
    <property type="match status" value="1"/>
</dbReference>
<dbReference type="InterPro" id="IPR007757">
    <property type="entry name" value="MT-A70-like"/>
</dbReference>
<proteinExistence type="inferred from homology"/>
<dbReference type="Proteomes" id="UP000683360">
    <property type="component" value="Unassembled WGS sequence"/>
</dbReference>
<dbReference type="PANTHER" id="PTHR12829">
    <property type="entry name" value="N6-ADENOSINE-METHYLTRANSFERASE"/>
    <property type="match status" value="1"/>
</dbReference>
<evidence type="ECO:0000313" key="2">
    <source>
        <dbReference type="EMBL" id="CAG2243877.1"/>
    </source>
</evidence>
<accession>A0A8S3UDH6</accession>
<dbReference type="PROSITE" id="PS00092">
    <property type="entry name" value="N6_MTASE"/>
    <property type="match status" value="1"/>
</dbReference>
<dbReference type="InterPro" id="IPR029063">
    <property type="entry name" value="SAM-dependent_MTases_sf"/>
</dbReference>
<dbReference type="GO" id="GO:0003676">
    <property type="term" value="F:nucleic acid binding"/>
    <property type="evidence" value="ECO:0007669"/>
    <property type="project" value="InterPro"/>
</dbReference>
<dbReference type="AlphaFoldDB" id="A0A8S3UDH6"/>
<reference evidence="2" key="1">
    <citation type="submission" date="2021-03" db="EMBL/GenBank/DDBJ databases">
        <authorList>
            <person name="Bekaert M."/>
        </authorList>
    </citation>
    <scope>NUCLEOTIDE SEQUENCE</scope>
</reference>
<comment type="caution">
    <text evidence="2">The sequence shown here is derived from an EMBL/GenBank/DDBJ whole genome shotgun (WGS) entry which is preliminary data.</text>
</comment>
<evidence type="ECO:0000256" key="1">
    <source>
        <dbReference type="PROSITE-ProRule" id="PRU00489"/>
    </source>
</evidence>
<dbReference type="EC" id="2.1.1.72" evidence="2"/>
<dbReference type="PROSITE" id="PS51143">
    <property type="entry name" value="MT_A70"/>
    <property type="match status" value="1"/>
</dbReference>